<name>A0A0M9VM97_9MICO</name>
<comment type="caution">
    <text evidence="1">The sequence shown here is derived from an EMBL/GenBank/DDBJ whole genome shotgun (WGS) entry which is preliminary data.</text>
</comment>
<evidence type="ECO:0000313" key="2">
    <source>
        <dbReference type="Proteomes" id="UP000037737"/>
    </source>
</evidence>
<dbReference type="EMBL" id="LAVO01000001">
    <property type="protein sequence ID" value="KOS11992.1"/>
    <property type="molecule type" value="Genomic_DNA"/>
</dbReference>
<gene>
    <name evidence="1" type="ORF">XI38_00710</name>
</gene>
<organism evidence="1 2">
    <name type="scientific">Microbacterium aurantiacum</name>
    <dbReference type="NCBI Taxonomy" id="162393"/>
    <lineage>
        <taxon>Bacteria</taxon>
        <taxon>Bacillati</taxon>
        <taxon>Actinomycetota</taxon>
        <taxon>Actinomycetes</taxon>
        <taxon>Micrococcales</taxon>
        <taxon>Microbacteriaceae</taxon>
        <taxon>Microbacterium</taxon>
    </lineage>
</organism>
<proteinExistence type="predicted"/>
<protein>
    <submittedName>
        <fullName evidence="1">Uncharacterized protein</fullName>
    </submittedName>
</protein>
<accession>A0A0M9VM97</accession>
<sequence>MSHTVGMTTTIKVSDELRDRLKEQASRDGVTLGAHLARLADAEDRRRRLRDLGEAIAASAPEVLAAHAAETAHWERTELIDGADERRA</sequence>
<dbReference type="AlphaFoldDB" id="A0A0M9VM97"/>
<dbReference type="PATRIC" id="fig|84292.3.peg.151"/>
<keyword evidence="2" id="KW-1185">Reference proteome</keyword>
<reference evidence="1" key="1">
    <citation type="submission" date="2015-04" db="EMBL/GenBank/DDBJ databases">
        <title>Complete genome sequence of Microbacterium chocolatum SIT 101, a bacterium enantioselectively hydrolyzing mesomeric diesters.</title>
        <authorList>
            <person name="Li X."/>
            <person name="Xu Y."/>
        </authorList>
    </citation>
    <scope>NUCLEOTIDE SEQUENCE [LARGE SCALE GENOMIC DNA]</scope>
    <source>
        <strain evidence="1">SIT 101</strain>
    </source>
</reference>
<evidence type="ECO:0000313" key="1">
    <source>
        <dbReference type="EMBL" id="KOS11992.1"/>
    </source>
</evidence>
<dbReference type="Proteomes" id="UP000037737">
    <property type="component" value="Unassembled WGS sequence"/>
</dbReference>